<proteinExistence type="predicted"/>
<protein>
    <submittedName>
        <fullName evidence="1">Uncharacterized protein</fullName>
    </submittedName>
</protein>
<dbReference type="RefSeq" id="WP_027093153.1">
    <property type="nucleotide sequence ID" value="NZ_JBHLWN010000064.1"/>
</dbReference>
<evidence type="ECO:0000313" key="1">
    <source>
        <dbReference type="EMBL" id="MFC0213855.1"/>
    </source>
</evidence>
<gene>
    <name evidence="1" type="ORF">ACFFK0_15600</name>
</gene>
<accession>A0ABV6DMI0</accession>
<sequence length="126" mass="14324">MKSTSKNMTDAAMKKSETAIRQAFHAVDSAEFTAEIAIHDSEPSATLISNVSVEFLIGKLSSIRISCKNDNDADIYRDKGLSKRYSVEQAKLMYKEYKDFQSTYKELTVKPIMIKTYITIRLRKKG</sequence>
<name>A0ABV6DMI0_9BACL</name>
<comment type="caution">
    <text evidence="1">The sequence shown here is derived from an EMBL/GenBank/DDBJ whole genome shotgun (WGS) entry which is preliminary data.</text>
</comment>
<evidence type="ECO:0000313" key="2">
    <source>
        <dbReference type="Proteomes" id="UP001589776"/>
    </source>
</evidence>
<dbReference type="EMBL" id="JBHLWN010000064">
    <property type="protein sequence ID" value="MFC0213855.1"/>
    <property type="molecule type" value="Genomic_DNA"/>
</dbReference>
<dbReference type="Proteomes" id="UP001589776">
    <property type="component" value="Unassembled WGS sequence"/>
</dbReference>
<keyword evidence="2" id="KW-1185">Reference proteome</keyword>
<reference evidence="1 2" key="1">
    <citation type="submission" date="2024-09" db="EMBL/GenBank/DDBJ databases">
        <authorList>
            <person name="Sun Q."/>
            <person name="Mori K."/>
        </authorList>
    </citation>
    <scope>NUCLEOTIDE SEQUENCE [LARGE SCALE GENOMIC DNA]</scope>
    <source>
        <strain evidence="1 2">CCM 7759</strain>
    </source>
</reference>
<organism evidence="1 2">
    <name type="scientific">Paenibacillus chartarius</name>
    <dbReference type="NCBI Taxonomy" id="747481"/>
    <lineage>
        <taxon>Bacteria</taxon>
        <taxon>Bacillati</taxon>
        <taxon>Bacillota</taxon>
        <taxon>Bacilli</taxon>
        <taxon>Bacillales</taxon>
        <taxon>Paenibacillaceae</taxon>
        <taxon>Paenibacillus</taxon>
    </lineage>
</organism>